<proteinExistence type="inferred from homology"/>
<name>A0AA88UJB4_9ASTE</name>
<comment type="caution">
    <text evidence="10">The sequence shown here is derived from an EMBL/GenBank/DDBJ whole genome shotgun (WGS) entry which is preliminary data.</text>
</comment>
<keyword evidence="3" id="KW-0813">Transport</keyword>
<feature type="transmembrane region" description="Helical" evidence="8">
    <location>
        <begin position="142"/>
        <end position="163"/>
    </location>
</feature>
<evidence type="ECO:0000259" key="9">
    <source>
        <dbReference type="Pfam" id="PF00909"/>
    </source>
</evidence>
<dbReference type="Gene3D" id="1.10.3430.10">
    <property type="entry name" value="Ammonium transporter AmtB like domains"/>
    <property type="match status" value="2"/>
</dbReference>
<keyword evidence="6 8" id="KW-0472">Membrane</keyword>
<feature type="transmembrane region" description="Helical" evidence="8">
    <location>
        <begin position="298"/>
        <end position="318"/>
    </location>
</feature>
<keyword evidence="5 8" id="KW-1133">Transmembrane helix</keyword>
<dbReference type="NCBIfam" id="TIGR00836">
    <property type="entry name" value="amt"/>
    <property type="match status" value="2"/>
</dbReference>
<evidence type="ECO:0000256" key="7">
    <source>
        <dbReference type="ARBA" id="ARBA00023177"/>
    </source>
</evidence>
<dbReference type="InterPro" id="IPR001905">
    <property type="entry name" value="Ammonium_transpt"/>
</dbReference>
<feature type="domain" description="Ammonium transporter AmtB-like" evidence="9">
    <location>
        <begin position="563"/>
        <end position="980"/>
    </location>
</feature>
<feature type="transmembrane region" description="Helical" evidence="8">
    <location>
        <begin position="175"/>
        <end position="198"/>
    </location>
</feature>
<protein>
    <recommendedName>
        <fullName evidence="9">Ammonium transporter AmtB-like domain-containing protein</fullName>
    </recommendedName>
</protein>
<feature type="transmembrane region" description="Helical" evidence="8">
    <location>
        <begin position="682"/>
        <end position="701"/>
    </location>
</feature>
<feature type="transmembrane region" description="Helical" evidence="8">
    <location>
        <begin position="721"/>
        <end position="739"/>
    </location>
</feature>
<evidence type="ECO:0000256" key="8">
    <source>
        <dbReference type="SAM" id="Phobius"/>
    </source>
</evidence>
<feature type="transmembrane region" description="Helical" evidence="8">
    <location>
        <begin position="933"/>
        <end position="958"/>
    </location>
</feature>
<evidence type="ECO:0000256" key="2">
    <source>
        <dbReference type="ARBA" id="ARBA00005887"/>
    </source>
</evidence>
<feature type="transmembrane region" description="Helical" evidence="8">
    <location>
        <begin position="116"/>
        <end position="135"/>
    </location>
</feature>
<feature type="transmembrane region" description="Helical" evidence="8">
    <location>
        <begin position="656"/>
        <end position="675"/>
    </location>
</feature>
<evidence type="ECO:0000256" key="4">
    <source>
        <dbReference type="ARBA" id="ARBA00022692"/>
    </source>
</evidence>
<feature type="transmembrane region" description="Helical" evidence="8">
    <location>
        <begin position="24"/>
        <end position="46"/>
    </location>
</feature>
<comment type="subcellular location">
    <subcellularLocation>
        <location evidence="1">Cell membrane</location>
        <topology evidence="1">Multi-pass membrane protein</topology>
    </subcellularLocation>
</comment>
<keyword evidence="7" id="KW-0924">Ammonia transport</keyword>
<feature type="transmembrane region" description="Helical" evidence="8">
    <location>
        <begin position="813"/>
        <end position="832"/>
    </location>
</feature>
<dbReference type="GO" id="GO:0008519">
    <property type="term" value="F:ammonium channel activity"/>
    <property type="evidence" value="ECO:0007669"/>
    <property type="project" value="InterPro"/>
</dbReference>
<evidence type="ECO:0000256" key="1">
    <source>
        <dbReference type="ARBA" id="ARBA00004651"/>
    </source>
</evidence>
<feature type="transmembrane region" description="Helical" evidence="8">
    <location>
        <begin position="210"/>
        <end position="228"/>
    </location>
</feature>
<organism evidence="10 11">
    <name type="scientific">Escallonia rubra</name>
    <dbReference type="NCBI Taxonomy" id="112253"/>
    <lineage>
        <taxon>Eukaryota</taxon>
        <taxon>Viridiplantae</taxon>
        <taxon>Streptophyta</taxon>
        <taxon>Embryophyta</taxon>
        <taxon>Tracheophyta</taxon>
        <taxon>Spermatophyta</taxon>
        <taxon>Magnoliopsida</taxon>
        <taxon>eudicotyledons</taxon>
        <taxon>Gunneridae</taxon>
        <taxon>Pentapetalae</taxon>
        <taxon>asterids</taxon>
        <taxon>campanulids</taxon>
        <taxon>Escalloniales</taxon>
        <taxon>Escalloniaceae</taxon>
        <taxon>Escallonia</taxon>
    </lineage>
</organism>
<evidence type="ECO:0000256" key="5">
    <source>
        <dbReference type="ARBA" id="ARBA00022989"/>
    </source>
</evidence>
<accession>A0AA88UJB4</accession>
<dbReference type="PANTHER" id="PTHR43029">
    <property type="entry name" value="AMMONIUM TRANSPORTER MEP2"/>
    <property type="match status" value="1"/>
</dbReference>
<feature type="transmembrane region" description="Helical" evidence="8">
    <location>
        <begin position="393"/>
        <end position="415"/>
    </location>
</feature>
<sequence length="1012" mass="110708">MDNLPANLLPDESSPEWMNKGDNAWQLTAAMVVGLQSVPGLVILYGGIVKKKWAVNSAFMALYAFAAVLVCWVTWAYQMSFGEKFLPFLGMPNVALDQKFLLKKAFIGSFPNSTMVFFQFVFAAITLILIAGALLGRMNFRAWMLFVPLWLTFSYTISAYSIWCPDGWLSKMGVIDFAGGFVIHLSSGVAGFTAAYWVGPRSSKDREQFPPNNIILMLAGAGLLWMGWTGFNGGAPFSASTDSSLAILNTHVCTATSLLTWLVLDVIFFKKPSVVGAVQGMITGLVCITPAAGVVQGWAAILMGLLAGSIPWFTMMILHKKIRLLNHIDDTLGIFHTHAVAGSLGGILTGLLAEPKLTRIFYLVEDWQHYTGLAYGIKNGATAAGFKQLGIQVLGMVFVICLNVVVTSIICWFIKLVVPLRLSDEEIKVGDDATHGEEAYALWGDGEKFDQSKHNTGHGVDGYIEVVQSDWTNQWVVHEGKGPNEKIAEIGWGRPVSGENSCAMLGLSANASNKDNTMLVLLLPQNHFHNCNIWKIMPNYDWLPANLKPNDASPDWLNKADNAWQLTAATLVGIQSMPGLVILYGSIVKKKWAVNSAFMALYAFASVLVCWVAWGYQFSFGNKKFLPFLGGPGVALGQEFLVQQAFSGMIPNATMVFFQFVFAAITLILIAGALLGRMNFHAWMLFVPLWLTFSYTVGAYSIWYPKGWLFSMGIIDYSGGYVIHLSSGVAGFTAAYWVGPRADADRERFPPNNILLMLAGAGLLWMGWTGFNGGDPYVASIDASLAVLNTHVCAATSLLTWLFLDIAFFEKPSVIGATQGMITGLVCITPAAGVVQGWAAIVMGLLSGSIPWFSMMVLHKQCWILKQVDDTMAVFHTHAVAGSLGGILTGFFADPRLNRFFYMVDNWEHYIGLAYGLKSRKALAGLKQMGIQLLGILFVVCLNLVVTSLICLLIRLVVPLRLTDAQLEIGDDAIHGEEAYALWGDGQKYEDSKHNSVFGLDHQELLPKTQTV</sequence>
<feature type="transmembrane region" description="Helical" evidence="8">
    <location>
        <begin position="58"/>
        <end position="77"/>
    </location>
</feature>
<feature type="transmembrane region" description="Helical" evidence="8">
    <location>
        <begin position="274"/>
        <end position="292"/>
    </location>
</feature>
<feature type="transmembrane region" description="Helical" evidence="8">
    <location>
        <begin position="597"/>
        <end position="616"/>
    </location>
</feature>
<feature type="transmembrane region" description="Helical" evidence="8">
    <location>
        <begin position="783"/>
        <end position="804"/>
    </location>
</feature>
<evidence type="ECO:0000256" key="6">
    <source>
        <dbReference type="ARBA" id="ARBA00023136"/>
    </source>
</evidence>
<dbReference type="PRINTS" id="PR00342">
    <property type="entry name" value="RHESUSRHD"/>
</dbReference>
<dbReference type="AlphaFoldDB" id="A0AA88UJB4"/>
<feature type="transmembrane region" description="Helical" evidence="8">
    <location>
        <begin position="248"/>
        <end position="267"/>
    </location>
</feature>
<dbReference type="PANTHER" id="PTHR43029:SF11">
    <property type="entry name" value="AMMONIUM TRANSPORTER"/>
    <property type="match status" value="1"/>
</dbReference>
<dbReference type="InterPro" id="IPR029020">
    <property type="entry name" value="Ammonium/urea_transptr"/>
</dbReference>
<feature type="transmembrane region" description="Helical" evidence="8">
    <location>
        <begin position="751"/>
        <end position="771"/>
    </location>
</feature>
<feature type="domain" description="Ammonium transporter AmtB-like" evidence="9">
    <location>
        <begin position="24"/>
        <end position="440"/>
    </location>
</feature>
<dbReference type="GO" id="GO:0005886">
    <property type="term" value="C:plasma membrane"/>
    <property type="evidence" value="ECO:0007669"/>
    <property type="project" value="UniProtKB-SubCell"/>
</dbReference>
<feature type="transmembrane region" description="Helical" evidence="8">
    <location>
        <begin position="838"/>
        <end position="859"/>
    </location>
</feature>
<evidence type="ECO:0000313" key="11">
    <source>
        <dbReference type="Proteomes" id="UP001187471"/>
    </source>
</evidence>
<dbReference type="FunFam" id="1.10.3430.10:FF:000005">
    <property type="entry name" value="Ammonium transporter"/>
    <property type="match status" value="2"/>
</dbReference>
<keyword evidence="11" id="KW-1185">Reference proteome</keyword>
<evidence type="ECO:0000313" key="10">
    <source>
        <dbReference type="EMBL" id="KAK2987120.1"/>
    </source>
</evidence>
<dbReference type="Proteomes" id="UP001187471">
    <property type="component" value="Unassembled WGS sequence"/>
</dbReference>
<evidence type="ECO:0000256" key="3">
    <source>
        <dbReference type="ARBA" id="ARBA00022448"/>
    </source>
</evidence>
<dbReference type="PROSITE" id="PS01219">
    <property type="entry name" value="AMMONIUM_TRANSP"/>
    <property type="match status" value="2"/>
</dbReference>
<dbReference type="InterPro" id="IPR002229">
    <property type="entry name" value="RhesusRHD"/>
</dbReference>
<gene>
    <name evidence="10" type="ORF">RJ640_019680</name>
</gene>
<dbReference type="InterPro" id="IPR018047">
    <property type="entry name" value="Ammonium_transpt_CS"/>
</dbReference>
<keyword evidence="4 8" id="KW-0812">Transmembrane</keyword>
<dbReference type="Pfam" id="PF00909">
    <property type="entry name" value="Ammonium_transp"/>
    <property type="match status" value="2"/>
</dbReference>
<dbReference type="EMBL" id="JAVXUO010001014">
    <property type="protein sequence ID" value="KAK2987120.1"/>
    <property type="molecule type" value="Genomic_DNA"/>
</dbReference>
<dbReference type="SUPFAM" id="SSF111352">
    <property type="entry name" value="Ammonium transporter"/>
    <property type="match status" value="2"/>
</dbReference>
<comment type="similarity">
    <text evidence="2">Belongs to the ammonia transporter channel (TC 1.A.11.2) family.</text>
</comment>
<feature type="transmembrane region" description="Helical" evidence="8">
    <location>
        <begin position="871"/>
        <end position="893"/>
    </location>
</feature>
<dbReference type="InterPro" id="IPR024041">
    <property type="entry name" value="NH4_transpt_AmtB-like_dom"/>
</dbReference>
<reference evidence="10" key="1">
    <citation type="submission" date="2022-12" db="EMBL/GenBank/DDBJ databases">
        <title>Draft genome assemblies for two species of Escallonia (Escalloniales).</title>
        <authorList>
            <person name="Chanderbali A."/>
            <person name="Dervinis C."/>
            <person name="Anghel I."/>
            <person name="Soltis D."/>
            <person name="Soltis P."/>
            <person name="Zapata F."/>
        </authorList>
    </citation>
    <scope>NUCLEOTIDE SEQUENCE</scope>
    <source>
        <strain evidence="10">UCBG92.1500</strain>
        <tissue evidence="10">Leaf</tissue>
    </source>
</reference>